<feature type="region of interest" description="Disordered" evidence="1">
    <location>
        <begin position="244"/>
        <end position="354"/>
    </location>
</feature>
<feature type="compositionally biased region" description="Basic and acidic residues" evidence="1">
    <location>
        <begin position="409"/>
        <end position="418"/>
    </location>
</feature>
<keyword evidence="3" id="KW-1185">Reference proteome</keyword>
<name>A0A7M5VA23_9CNID</name>
<feature type="compositionally biased region" description="Polar residues" evidence="1">
    <location>
        <begin position="276"/>
        <end position="296"/>
    </location>
</feature>
<feature type="compositionally biased region" description="Basic and acidic residues" evidence="1">
    <location>
        <begin position="257"/>
        <end position="275"/>
    </location>
</feature>
<dbReference type="GeneID" id="136818197"/>
<feature type="region of interest" description="Disordered" evidence="1">
    <location>
        <begin position="400"/>
        <end position="486"/>
    </location>
</feature>
<proteinExistence type="predicted"/>
<feature type="region of interest" description="Disordered" evidence="1">
    <location>
        <begin position="571"/>
        <end position="613"/>
    </location>
</feature>
<dbReference type="Proteomes" id="UP000594262">
    <property type="component" value="Unplaced"/>
</dbReference>
<evidence type="ECO:0000256" key="1">
    <source>
        <dbReference type="SAM" id="MobiDB-lite"/>
    </source>
</evidence>
<feature type="compositionally biased region" description="Polar residues" evidence="1">
    <location>
        <begin position="436"/>
        <end position="452"/>
    </location>
</feature>
<feature type="compositionally biased region" description="Polar residues" evidence="1">
    <location>
        <begin position="211"/>
        <end position="223"/>
    </location>
</feature>
<dbReference type="EnsemblMetazoa" id="CLYHEMT005151.1">
    <property type="protein sequence ID" value="CLYHEMP005151.1"/>
    <property type="gene ID" value="CLYHEMG005151"/>
</dbReference>
<feature type="region of interest" description="Disordered" evidence="1">
    <location>
        <begin position="1"/>
        <end position="22"/>
    </location>
</feature>
<dbReference type="RefSeq" id="XP_066930654.1">
    <property type="nucleotide sequence ID" value="XM_067074553.1"/>
</dbReference>
<dbReference type="AlphaFoldDB" id="A0A7M5VA23"/>
<organism evidence="2 3">
    <name type="scientific">Clytia hemisphaerica</name>
    <dbReference type="NCBI Taxonomy" id="252671"/>
    <lineage>
        <taxon>Eukaryota</taxon>
        <taxon>Metazoa</taxon>
        <taxon>Cnidaria</taxon>
        <taxon>Hydrozoa</taxon>
        <taxon>Hydroidolina</taxon>
        <taxon>Leptothecata</taxon>
        <taxon>Obeliida</taxon>
        <taxon>Clytiidae</taxon>
        <taxon>Clytia</taxon>
    </lineage>
</organism>
<evidence type="ECO:0000313" key="2">
    <source>
        <dbReference type="EnsemblMetazoa" id="CLYHEMP005151.1"/>
    </source>
</evidence>
<feature type="compositionally biased region" description="Basic and acidic residues" evidence="1">
    <location>
        <begin position="184"/>
        <end position="194"/>
    </location>
</feature>
<sequence>MMFYTGEDLSQPHGPLPTSNSTLATLNQKKFQRRQSEKEMTLISEDGKYFDDSQIFYREKEVKLTQKDKELNSDAEKYKSDFRSTDNLPDLVTESEIRAQSVIQVESFSTNSFDFQQMDPIVTESGKSELKLDFGTQESVNEEEQETKRGKLVRGLKSVDNPDVITFREQSEWLDKLVTEELKSQKIKKEKESQEQTPRFVTEPTIVPTPVNASQSIMPSDVTSPAIEESPIVLQSRKEWLETLAQQGFSPRSNDSSSDRTTNRLSKMESIKREIPSQQLSSSTNQIEFSMQSTNENQHRESTSNQNYSSGDEETRGNAFMMPSKIKELQSTTTTPREPYSSHERGHTQGPRFTGFTHTKVSKIPSGERQQITASVDSGTILNQKFDGLIITDQVTNNRPDLRASVNDHPQKPDRSEEVDYTPAGVKDRLKAFQSPRGTTQPNGYSTQTPRSSADDFIVQVEKSPSTISGQYSQRPKSYHSETTGSGDYRYYGNDYDSTNFHPVAQQQRPDSKPNMRIELIPNQGNSNIGKTGIIQNPKNEKSDSNNNANLDFEYKHCVKDSRILREIAEQENRENEIRKQRHYGNSPSSARHHGDNLSNGGLEQFLQENERR</sequence>
<feature type="compositionally biased region" description="Polar residues" evidence="1">
    <location>
        <begin position="244"/>
        <end position="256"/>
    </location>
</feature>
<reference evidence="2" key="1">
    <citation type="submission" date="2021-01" db="UniProtKB">
        <authorList>
            <consortium name="EnsemblMetazoa"/>
        </authorList>
    </citation>
    <scope>IDENTIFICATION</scope>
</reference>
<feature type="compositionally biased region" description="Polar residues" evidence="1">
    <location>
        <begin position="463"/>
        <end position="486"/>
    </location>
</feature>
<protein>
    <submittedName>
        <fullName evidence="2">Uncharacterized protein</fullName>
    </submittedName>
</protein>
<evidence type="ECO:0000313" key="3">
    <source>
        <dbReference type="Proteomes" id="UP000594262"/>
    </source>
</evidence>
<feature type="region of interest" description="Disordered" evidence="1">
    <location>
        <begin position="184"/>
        <end position="224"/>
    </location>
</feature>
<accession>A0A7M5VA23</accession>